<sequence>MIVNSFLAHMLLWQDLSKLNRDPSRIIYLSGHALESSLQPENCVEIKPWKGEADDTALLDLIPFPEYVAKHRPADIRTVLASYQGRDIPKEFIQRSKEAPKAYARAKTAYGRLWRR</sequence>
<organism evidence="2 3">
    <name type="scientific">Anisodus acutangulus</name>
    <dbReference type="NCBI Taxonomy" id="402998"/>
    <lineage>
        <taxon>Eukaryota</taxon>
        <taxon>Viridiplantae</taxon>
        <taxon>Streptophyta</taxon>
        <taxon>Embryophyta</taxon>
        <taxon>Tracheophyta</taxon>
        <taxon>Spermatophyta</taxon>
        <taxon>Magnoliopsida</taxon>
        <taxon>eudicotyledons</taxon>
        <taxon>Gunneridae</taxon>
        <taxon>Pentapetalae</taxon>
        <taxon>asterids</taxon>
        <taxon>lamiids</taxon>
        <taxon>Solanales</taxon>
        <taxon>Solanaceae</taxon>
        <taxon>Solanoideae</taxon>
        <taxon>Hyoscyameae</taxon>
        <taxon>Anisodus</taxon>
    </lineage>
</organism>
<dbReference type="InterPro" id="IPR023214">
    <property type="entry name" value="HAD_sf"/>
</dbReference>
<dbReference type="InterPro" id="IPR004274">
    <property type="entry name" value="FCP1_dom"/>
</dbReference>
<evidence type="ECO:0000313" key="3">
    <source>
        <dbReference type="Proteomes" id="UP001152561"/>
    </source>
</evidence>
<gene>
    <name evidence="2" type="ORF">K7X08_022774</name>
</gene>
<accession>A0A9Q1MB71</accession>
<protein>
    <recommendedName>
        <fullName evidence="1">FCP1 homology domain-containing protein</fullName>
    </recommendedName>
</protein>
<dbReference type="AlphaFoldDB" id="A0A9Q1MB71"/>
<dbReference type="SUPFAM" id="SSF56784">
    <property type="entry name" value="HAD-like"/>
    <property type="match status" value="1"/>
</dbReference>
<name>A0A9Q1MB71_9SOLA</name>
<evidence type="ECO:0000259" key="1">
    <source>
        <dbReference type="Pfam" id="PF03031"/>
    </source>
</evidence>
<proteinExistence type="predicted"/>
<keyword evidence="3" id="KW-1185">Reference proteome</keyword>
<dbReference type="Proteomes" id="UP001152561">
    <property type="component" value="Unassembled WGS sequence"/>
</dbReference>
<dbReference type="Pfam" id="PF03031">
    <property type="entry name" value="NIF"/>
    <property type="match status" value="1"/>
</dbReference>
<reference evidence="3" key="1">
    <citation type="journal article" date="2023" name="Proc. Natl. Acad. Sci. U.S.A.">
        <title>Genomic and structural basis for evolution of tropane alkaloid biosynthesis.</title>
        <authorList>
            <person name="Wanga Y.-J."/>
            <person name="Taina T."/>
            <person name="Yua J.-Y."/>
            <person name="Lia J."/>
            <person name="Xua B."/>
            <person name="Chenc J."/>
            <person name="D'Auriad J.C."/>
            <person name="Huanga J.-P."/>
            <person name="Huanga S.-X."/>
        </authorList>
    </citation>
    <scope>NUCLEOTIDE SEQUENCE [LARGE SCALE GENOMIC DNA]</scope>
    <source>
        <strain evidence="3">cv. KIB-2019</strain>
    </source>
</reference>
<dbReference type="InterPro" id="IPR036412">
    <property type="entry name" value="HAD-like_sf"/>
</dbReference>
<comment type="caution">
    <text evidence="2">The sequence shown here is derived from an EMBL/GenBank/DDBJ whole genome shotgun (WGS) entry which is preliminary data.</text>
</comment>
<dbReference type="OrthoDB" id="287041at2759"/>
<dbReference type="Gene3D" id="3.40.50.1000">
    <property type="entry name" value="HAD superfamily/HAD-like"/>
    <property type="match status" value="1"/>
</dbReference>
<feature type="domain" description="FCP1 homology" evidence="1">
    <location>
        <begin position="14"/>
        <end position="71"/>
    </location>
</feature>
<evidence type="ECO:0000313" key="2">
    <source>
        <dbReference type="EMBL" id="KAJ8556016.1"/>
    </source>
</evidence>
<dbReference type="EMBL" id="JAJAGQ010000008">
    <property type="protein sequence ID" value="KAJ8556016.1"/>
    <property type="molecule type" value="Genomic_DNA"/>
</dbReference>